<gene>
    <name evidence="1" type="ORF">L6452_33342</name>
</gene>
<organism evidence="1 2">
    <name type="scientific">Arctium lappa</name>
    <name type="common">Greater burdock</name>
    <name type="synonym">Lappa major</name>
    <dbReference type="NCBI Taxonomy" id="4217"/>
    <lineage>
        <taxon>Eukaryota</taxon>
        <taxon>Viridiplantae</taxon>
        <taxon>Streptophyta</taxon>
        <taxon>Embryophyta</taxon>
        <taxon>Tracheophyta</taxon>
        <taxon>Spermatophyta</taxon>
        <taxon>Magnoliopsida</taxon>
        <taxon>eudicotyledons</taxon>
        <taxon>Gunneridae</taxon>
        <taxon>Pentapetalae</taxon>
        <taxon>asterids</taxon>
        <taxon>campanulids</taxon>
        <taxon>Asterales</taxon>
        <taxon>Asteraceae</taxon>
        <taxon>Carduoideae</taxon>
        <taxon>Cardueae</taxon>
        <taxon>Arctiinae</taxon>
        <taxon>Arctium</taxon>
    </lineage>
</organism>
<reference evidence="2" key="1">
    <citation type="journal article" date="2022" name="Mol. Ecol. Resour.">
        <title>The genomes of chicory, endive, great burdock and yacon provide insights into Asteraceae palaeo-polyploidization history and plant inulin production.</title>
        <authorList>
            <person name="Fan W."/>
            <person name="Wang S."/>
            <person name="Wang H."/>
            <person name="Wang A."/>
            <person name="Jiang F."/>
            <person name="Liu H."/>
            <person name="Zhao H."/>
            <person name="Xu D."/>
            <person name="Zhang Y."/>
        </authorList>
    </citation>
    <scope>NUCLEOTIDE SEQUENCE [LARGE SCALE GENOMIC DNA]</scope>
    <source>
        <strain evidence="2">cv. Niubang</strain>
    </source>
</reference>
<name>A0ACB8YG33_ARCLA</name>
<dbReference type="Proteomes" id="UP001055879">
    <property type="component" value="Linkage Group LG12"/>
</dbReference>
<keyword evidence="2" id="KW-1185">Reference proteome</keyword>
<evidence type="ECO:0000313" key="1">
    <source>
        <dbReference type="EMBL" id="KAI3684123.1"/>
    </source>
</evidence>
<comment type="caution">
    <text evidence="1">The sequence shown here is derived from an EMBL/GenBank/DDBJ whole genome shotgun (WGS) entry which is preliminary data.</text>
</comment>
<evidence type="ECO:0000313" key="2">
    <source>
        <dbReference type="Proteomes" id="UP001055879"/>
    </source>
</evidence>
<sequence>MGTQSFLCKMLKMQVHSSIILEHYMAAGSSSSDHLFHIVDDFYFSALHDDDEIFPISDEKYAEELQLQEALISSSSSSASVLLPPSPFQNASSSSSKKQPMEESETSFCEICFDRKTASEMFHNINVCGHLFCLDCIRGHVAAKIKENITQVKCPDPKCQGLIGPEICRSIVPKQVLERWEDSLCESMILGSEKFYCPLKDCSAMLVDDGGGEIVTSSECPNCNRLFCAQCKVVWHSGMDCREFQSLKKGERNPEDIMLMELAKNNKWRRCPSCNFFVEKTDGCLHISCRCGYHFCYGCGKEHHGKELQLHEALMFSTALDQNASSSSSFHLPRSRKHPLEEISKATQIPDNFCEICMDTKTDVSKHQCLWVFLLHP</sequence>
<protein>
    <submittedName>
        <fullName evidence="1">Uncharacterized protein</fullName>
    </submittedName>
</protein>
<dbReference type="EMBL" id="CM042058">
    <property type="protein sequence ID" value="KAI3684123.1"/>
    <property type="molecule type" value="Genomic_DNA"/>
</dbReference>
<accession>A0ACB8YG33</accession>
<reference evidence="1 2" key="2">
    <citation type="journal article" date="2022" name="Mol. Ecol. Resour.">
        <title>The genomes of chicory, endive, great burdock and yacon provide insights into Asteraceae paleo-polyploidization history and plant inulin production.</title>
        <authorList>
            <person name="Fan W."/>
            <person name="Wang S."/>
            <person name="Wang H."/>
            <person name="Wang A."/>
            <person name="Jiang F."/>
            <person name="Liu H."/>
            <person name="Zhao H."/>
            <person name="Xu D."/>
            <person name="Zhang Y."/>
        </authorList>
    </citation>
    <scope>NUCLEOTIDE SEQUENCE [LARGE SCALE GENOMIC DNA]</scope>
    <source>
        <strain evidence="2">cv. Niubang</strain>
    </source>
</reference>
<proteinExistence type="predicted"/>